<reference evidence="8" key="1">
    <citation type="journal article" date="2019" name="Int. J. Syst. Evol. Microbiol.">
        <title>The Global Catalogue of Microorganisms (GCM) 10K type strain sequencing project: providing services to taxonomists for standard genome sequencing and annotation.</title>
        <authorList>
            <consortium name="The Broad Institute Genomics Platform"/>
            <consortium name="The Broad Institute Genome Sequencing Center for Infectious Disease"/>
            <person name="Wu L."/>
            <person name="Ma J."/>
        </authorList>
    </citation>
    <scope>NUCLEOTIDE SEQUENCE [LARGE SCALE GENOMIC DNA]</scope>
    <source>
        <strain evidence="8">JCM 4733</strain>
    </source>
</reference>
<dbReference type="Pfam" id="PF03704">
    <property type="entry name" value="BTAD"/>
    <property type="match status" value="1"/>
</dbReference>
<feature type="domain" description="Bacterial transcriptional activator" evidence="6">
    <location>
        <begin position="56"/>
        <end position="201"/>
    </location>
</feature>
<accession>A0ABQ3DDP8</accession>
<dbReference type="CDD" id="cd15831">
    <property type="entry name" value="BTAD"/>
    <property type="match status" value="1"/>
</dbReference>
<dbReference type="Pfam" id="PF00931">
    <property type="entry name" value="NB-ARC"/>
    <property type="match status" value="1"/>
</dbReference>
<evidence type="ECO:0000256" key="4">
    <source>
        <dbReference type="ARBA" id="ARBA00023163"/>
    </source>
</evidence>
<evidence type="ECO:0000256" key="5">
    <source>
        <dbReference type="SAM" id="MobiDB-lite"/>
    </source>
</evidence>
<dbReference type="SMART" id="SM01043">
    <property type="entry name" value="BTAD"/>
    <property type="match status" value="1"/>
</dbReference>
<dbReference type="Gene3D" id="3.40.50.300">
    <property type="entry name" value="P-loop containing nucleotide triphosphate hydrolases"/>
    <property type="match status" value="1"/>
</dbReference>
<dbReference type="SUPFAM" id="SSF52540">
    <property type="entry name" value="P-loop containing nucleoside triphosphate hydrolases"/>
    <property type="match status" value="1"/>
</dbReference>
<comment type="caution">
    <text evidence="7">The sequence shown here is derived from an EMBL/GenBank/DDBJ whole genome shotgun (WGS) entry which is preliminary data.</text>
</comment>
<evidence type="ECO:0000256" key="3">
    <source>
        <dbReference type="ARBA" id="ARBA00023015"/>
    </source>
</evidence>
<sequence length="576" mass="62563">MDRLEDFVWDDTPPSSGPAVIRTYVMRLRQALGPEAGARIVTRAPGYLVEVDGQETDLGRFDSHRERASALAMAGDLAGASAELSTALSMWHQSPLQDVQSSTLRDIEVRHLEERYFQALSWRLDLDMRLGRHADLVPELWRLTRENPLHEGLAAKLMLALFRSGRQSDALNVFHQIRAALIEKLATEPGTELQQVQQQILASEDARLAGPGPAGVRPVTRIAAPSPPRPAQLPAVLPDFLPWPPAGPRSPVDGPASMLSDSTAPPRETTTVISGSGGVGKTCLAVHWAHACRKEYTRGQLYASLRGSSDRPVRPSDLLTRFLRDLGVPQARIPQDDAELEGLYRSVVADSKLLVVLDDAHSAAQVRPLIPGGIHSRVLITSRNRLADLEGARTVVLGCMTEDSSLRLLSTIIGRARVDAELAAARQIVRICNGLPLALRIVGIRLLGRPHRSLAGMADRLARADRLLDELSVGDLSVRRCFDAGYQTLGAAPRHGIHAKSALRILGTLETGILSTAVLVERLGCSSIEAEDALDRLVDANLLQQDSSGRYLLSNLTQAYAREQSIALCEKAPQVA</sequence>
<proteinExistence type="predicted"/>
<keyword evidence="4" id="KW-0804">Transcription</keyword>
<dbReference type="Proteomes" id="UP000653644">
    <property type="component" value="Unassembled WGS sequence"/>
</dbReference>
<dbReference type="PANTHER" id="PTHR35807">
    <property type="entry name" value="TRANSCRIPTIONAL REGULATOR REDD-RELATED"/>
    <property type="match status" value="1"/>
</dbReference>
<dbReference type="Gene3D" id="1.25.40.10">
    <property type="entry name" value="Tetratricopeptide repeat domain"/>
    <property type="match status" value="1"/>
</dbReference>
<keyword evidence="2" id="KW-0902">Two-component regulatory system</keyword>
<dbReference type="InterPro" id="IPR027417">
    <property type="entry name" value="P-loop_NTPase"/>
</dbReference>
<evidence type="ECO:0000313" key="7">
    <source>
        <dbReference type="EMBL" id="GHA68973.1"/>
    </source>
</evidence>
<protein>
    <recommendedName>
        <fullName evidence="6">Bacterial transcriptional activator domain-containing protein</fullName>
    </recommendedName>
</protein>
<dbReference type="InterPro" id="IPR011990">
    <property type="entry name" value="TPR-like_helical_dom_sf"/>
</dbReference>
<evidence type="ECO:0000256" key="2">
    <source>
        <dbReference type="ARBA" id="ARBA00023012"/>
    </source>
</evidence>
<dbReference type="Gene3D" id="1.10.8.430">
    <property type="entry name" value="Helical domain of apoptotic protease-activating factors"/>
    <property type="match status" value="1"/>
</dbReference>
<evidence type="ECO:0000313" key="8">
    <source>
        <dbReference type="Proteomes" id="UP000653644"/>
    </source>
</evidence>
<keyword evidence="3" id="KW-0805">Transcription regulation</keyword>
<dbReference type="EMBL" id="BMVN01000067">
    <property type="protein sequence ID" value="GHA68973.1"/>
    <property type="molecule type" value="Genomic_DNA"/>
</dbReference>
<dbReference type="PRINTS" id="PR00364">
    <property type="entry name" value="DISEASERSIST"/>
</dbReference>
<evidence type="ECO:0000259" key="6">
    <source>
        <dbReference type="SMART" id="SM01043"/>
    </source>
</evidence>
<dbReference type="PANTHER" id="PTHR35807:SF1">
    <property type="entry name" value="TRANSCRIPTIONAL REGULATOR REDD"/>
    <property type="match status" value="1"/>
</dbReference>
<dbReference type="InterPro" id="IPR036388">
    <property type="entry name" value="WH-like_DNA-bd_sf"/>
</dbReference>
<keyword evidence="1" id="KW-0677">Repeat</keyword>
<name>A0ABQ3DDP8_9ACTN</name>
<dbReference type="Gene3D" id="1.10.10.10">
    <property type="entry name" value="Winged helix-like DNA-binding domain superfamily/Winged helix DNA-binding domain"/>
    <property type="match status" value="1"/>
</dbReference>
<dbReference type="InterPro" id="IPR051677">
    <property type="entry name" value="AfsR-DnrI-RedD_regulator"/>
</dbReference>
<dbReference type="InterPro" id="IPR042197">
    <property type="entry name" value="Apaf_helical"/>
</dbReference>
<dbReference type="InterPro" id="IPR005158">
    <property type="entry name" value="BTAD"/>
</dbReference>
<evidence type="ECO:0000256" key="1">
    <source>
        <dbReference type="ARBA" id="ARBA00022737"/>
    </source>
</evidence>
<gene>
    <name evidence="7" type="ORF">GCM10010345_85740</name>
</gene>
<dbReference type="InterPro" id="IPR002182">
    <property type="entry name" value="NB-ARC"/>
</dbReference>
<dbReference type="SUPFAM" id="SSF48452">
    <property type="entry name" value="TPR-like"/>
    <property type="match status" value="1"/>
</dbReference>
<keyword evidence="8" id="KW-1185">Reference proteome</keyword>
<organism evidence="7 8">
    <name type="scientific">Streptomyces canarius</name>
    <dbReference type="NCBI Taxonomy" id="285453"/>
    <lineage>
        <taxon>Bacteria</taxon>
        <taxon>Bacillati</taxon>
        <taxon>Actinomycetota</taxon>
        <taxon>Actinomycetes</taxon>
        <taxon>Kitasatosporales</taxon>
        <taxon>Streptomycetaceae</taxon>
        <taxon>Streptomyces</taxon>
    </lineage>
</organism>
<feature type="region of interest" description="Disordered" evidence="5">
    <location>
        <begin position="245"/>
        <end position="273"/>
    </location>
</feature>